<dbReference type="EMBL" id="ABXX02000004">
    <property type="protein sequence ID" value="EEG70227.1"/>
    <property type="molecule type" value="Genomic_DNA"/>
</dbReference>
<protein>
    <submittedName>
        <fullName evidence="1">Uncharacterized protein</fullName>
    </submittedName>
</protein>
<proteinExistence type="predicted"/>
<reference evidence="1 2" key="2">
    <citation type="submission" date="2009-02" db="EMBL/GenBank/DDBJ databases">
        <authorList>
            <person name="Fulton L."/>
            <person name="Clifton S."/>
            <person name="Fulton B."/>
            <person name="Xu J."/>
            <person name="Minx P."/>
            <person name="Pepin K.H."/>
            <person name="Johnson M."/>
            <person name="Bhonagiri V."/>
            <person name="Nash W.E."/>
            <person name="Mardis E.R."/>
            <person name="Wilson R.K."/>
        </authorList>
    </citation>
    <scope>NUCLEOTIDE SEQUENCE [LARGE SCALE GENOMIC DNA]</scope>
    <source>
        <strain evidence="1 2">DSM 20438</strain>
    </source>
</reference>
<reference evidence="1 2" key="1">
    <citation type="submission" date="2009-02" db="EMBL/GenBank/DDBJ databases">
        <title>Draft genome sequence of Bifidobacterium pseudocatenulatum (DSM 20438).</title>
        <authorList>
            <person name="Sudarsanam P."/>
            <person name="Ley R."/>
            <person name="Guruge J."/>
            <person name="Turnbaugh P.J."/>
            <person name="Mahowald M."/>
            <person name="Liep D."/>
            <person name="Gordon J."/>
        </authorList>
    </citation>
    <scope>NUCLEOTIDE SEQUENCE [LARGE SCALE GENOMIC DNA]</scope>
    <source>
        <strain evidence="1 2">DSM 20438</strain>
    </source>
</reference>
<sequence>MQQSADERTLCQMHARNGIICARMVVLHAQVVCRLCTRNDRLGKIRVLFSRILVKSKHRHEEVSSLLEIA</sequence>
<comment type="caution">
    <text evidence="1">The sequence shown here is derived from an EMBL/GenBank/DDBJ whole genome shotgun (WGS) entry which is preliminary data.</text>
</comment>
<accession>C0BU86</accession>
<evidence type="ECO:0000313" key="1">
    <source>
        <dbReference type="EMBL" id="EEG70227.1"/>
    </source>
</evidence>
<dbReference type="AlphaFoldDB" id="C0BU86"/>
<dbReference type="Proteomes" id="UP000003875">
    <property type="component" value="Unassembled WGS sequence"/>
</dbReference>
<organism evidence="1 2">
    <name type="scientific">Bifidobacterium pseudocatenulatum DSM 20438 = JCM 1200 = LMG 10505</name>
    <dbReference type="NCBI Taxonomy" id="547043"/>
    <lineage>
        <taxon>Bacteria</taxon>
        <taxon>Bacillati</taxon>
        <taxon>Actinomycetota</taxon>
        <taxon>Actinomycetes</taxon>
        <taxon>Bifidobacteriales</taxon>
        <taxon>Bifidobacteriaceae</taxon>
        <taxon>Bifidobacterium</taxon>
    </lineage>
</organism>
<evidence type="ECO:0000313" key="2">
    <source>
        <dbReference type="Proteomes" id="UP000003875"/>
    </source>
</evidence>
<name>C0BU86_BIFPS</name>
<gene>
    <name evidence="1" type="ORF">BIFPSEUDO_03967</name>
</gene>